<evidence type="ECO:0000256" key="2">
    <source>
        <dbReference type="ARBA" id="ARBA00023125"/>
    </source>
</evidence>
<keyword evidence="3" id="KW-0804">Transcription</keyword>
<dbReference type="InterPro" id="IPR011991">
    <property type="entry name" value="ArsR-like_HTH"/>
</dbReference>
<dbReference type="SMART" id="SM00344">
    <property type="entry name" value="HTH_ASNC"/>
    <property type="match status" value="1"/>
</dbReference>
<dbReference type="PROSITE" id="PS50956">
    <property type="entry name" value="HTH_ASNC_2"/>
    <property type="match status" value="1"/>
</dbReference>
<dbReference type="Gene3D" id="1.10.10.10">
    <property type="entry name" value="Winged helix-like DNA-binding domain superfamily/Winged helix DNA-binding domain"/>
    <property type="match status" value="1"/>
</dbReference>
<dbReference type="PANTHER" id="PTHR30154:SF34">
    <property type="entry name" value="TRANSCRIPTIONAL REGULATOR AZLB"/>
    <property type="match status" value="1"/>
</dbReference>
<dbReference type="InterPro" id="IPR036388">
    <property type="entry name" value="WH-like_DNA-bd_sf"/>
</dbReference>
<evidence type="ECO:0000256" key="3">
    <source>
        <dbReference type="ARBA" id="ARBA00023163"/>
    </source>
</evidence>
<dbReference type="SUPFAM" id="SSF46785">
    <property type="entry name" value="Winged helix' DNA-binding domain"/>
    <property type="match status" value="1"/>
</dbReference>
<gene>
    <name evidence="5" type="ORF">HUK84_04080</name>
</gene>
<dbReference type="InterPro" id="IPR019888">
    <property type="entry name" value="Tscrpt_reg_AsnC-like"/>
</dbReference>
<comment type="caution">
    <text evidence="5">The sequence shown here is derived from an EMBL/GenBank/DDBJ whole genome shotgun (WGS) entry which is preliminary data.</text>
</comment>
<evidence type="ECO:0000313" key="5">
    <source>
        <dbReference type="EMBL" id="NVN10335.1"/>
    </source>
</evidence>
<dbReference type="GO" id="GO:0005829">
    <property type="term" value="C:cytosol"/>
    <property type="evidence" value="ECO:0007669"/>
    <property type="project" value="TreeGrafter"/>
</dbReference>
<accession>A0A7Y7IV32</accession>
<sequence>MEDAARSDLDRTDRAILNHLAANGRLPISDLAPLVNQSAATCFRRVQRLVERGVILRFSAILDSAKVRRGALDIVIDYYLGLRNGKAYETGAGDITPASDNGPLAISEFWNQRDSGQDRLFMPGDTGCSPGHIPKKSGWSSGRASCLLRLRYDCQERASHSVSGTGDTRRGAGNHVKTLRSRYQERVRKITLGKSLYIRQIQ</sequence>
<keyword evidence="1" id="KW-0805">Transcription regulation</keyword>
<protein>
    <submittedName>
        <fullName evidence="5">Winged helix-turn-helix transcriptional regulator</fullName>
    </submittedName>
</protein>
<evidence type="ECO:0000256" key="1">
    <source>
        <dbReference type="ARBA" id="ARBA00023015"/>
    </source>
</evidence>
<dbReference type="GO" id="GO:0043200">
    <property type="term" value="P:response to amino acid"/>
    <property type="evidence" value="ECO:0007669"/>
    <property type="project" value="TreeGrafter"/>
</dbReference>
<dbReference type="PANTHER" id="PTHR30154">
    <property type="entry name" value="LEUCINE-RESPONSIVE REGULATORY PROTEIN"/>
    <property type="match status" value="1"/>
</dbReference>
<proteinExistence type="predicted"/>
<evidence type="ECO:0000259" key="4">
    <source>
        <dbReference type="PROSITE" id="PS50956"/>
    </source>
</evidence>
<dbReference type="Proteomes" id="UP000534870">
    <property type="component" value="Unassembled WGS sequence"/>
</dbReference>
<evidence type="ECO:0000313" key="6">
    <source>
        <dbReference type="Proteomes" id="UP000534870"/>
    </source>
</evidence>
<dbReference type="Pfam" id="PF13412">
    <property type="entry name" value="HTH_24"/>
    <property type="match status" value="1"/>
</dbReference>
<name>A0A7Y7IV32_9PROT</name>
<keyword evidence="2" id="KW-0238">DNA-binding</keyword>
<dbReference type="EMBL" id="JABXXP010000032">
    <property type="protein sequence ID" value="NVN10335.1"/>
    <property type="molecule type" value="Genomic_DNA"/>
</dbReference>
<dbReference type="InterPro" id="IPR000485">
    <property type="entry name" value="AsnC-type_HTH_dom"/>
</dbReference>
<dbReference type="InterPro" id="IPR036390">
    <property type="entry name" value="WH_DNA-bd_sf"/>
</dbReference>
<dbReference type="PRINTS" id="PR00033">
    <property type="entry name" value="HTHASNC"/>
</dbReference>
<dbReference type="CDD" id="cd00090">
    <property type="entry name" value="HTH_ARSR"/>
    <property type="match status" value="1"/>
</dbReference>
<feature type="domain" description="HTH asnC-type" evidence="4">
    <location>
        <begin position="9"/>
        <end position="83"/>
    </location>
</feature>
<organism evidence="5 6">
    <name type="scientific">Nguyenibacter vanlangensis</name>
    <dbReference type="NCBI Taxonomy" id="1216886"/>
    <lineage>
        <taxon>Bacteria</taxon>
        <taxon>Pseudomonadati</taxon>
        <taxon>Pseudomonadota</taxon>
        <taxon>Alphaproteobacteria</taxon>
        <taxon>Acetobacterales</taxon>
        <taxon>Acetobacteraceae</taxon>
        <taxon>Nguyenibacter</taxon>
    </lineage>
</organism>
<reference evidence="5 6" key="1">
    <citation type="submission" date="2020-06" db="EMBL/GenBank/DDBJ databases">
        <title>Description of novel acetic acid bacteria.</title>
        <authorList>
            <person name="Sombolestani A."/>
        </authorList>
    </citation>
    <scope>NUCLEOTIDE SEQUENCE [LARGE SCALE GENOMIC DNA]</scope>
    <source>
        <strain evidence="5 6">LMG 31431</strain>
    </source>
</reference>
<dbReference type="GO" id="GO:0006355">
    <property type="term" value="P:regulation of DNA-templated transcription"/>
    <property type="evidence" value="ECO:0007669"/>
    <property type="project" value="UniProtKB-ARBA"/>
</dbReference>
<dbReference type="GO" id="GO:0043565">
    <property type="term" value="F:sequence-specific DNA binding"/>
    <property type="evidence" value="ECO:0007669"/>
    <property type="project" value="InterPro"/>
</dbReference>
<dbReference type="AlphaFoldDB" id="A0A7Y7IV32"/>